<feature type="domain" description="Carrier" evidence="4">
    <location>
        <begin position="1050"/>
        <end position="1125"/>
    </location>
</feature>
<dbReference type="EMBL" id="JAQRFO010000086">
    <property type="protein sequence ID" value="MDC9623975.1"/>
    <property type="molecule type" value="Genomic_DNA"/>
</dbReference>
<dbReference type="PRINTS" id="PR00154">
    <property type="entry name" value="AMPBINDING"/>
</dbReference>
<dbReference type="Gene3D" id="3.30.559.10">
    <property type="entry name" value="Chloramphenicol acetyltransferase-like domain"/>
    <property type="match status" value="2"/>
</dbReference>
<evidence type="ECO:0000256" key="3">
    <source>
        <dbReference type="ARBA" id="ARBA00022553"/>
    </source>
</evidence>
<organism evidence="5 6">
    <name type="scientific">Xenorhabdus aichiensis</name>
    <dbReference type="NCBI Taxonomy" id="3025874"/>
    <lineage>
        <taxon>Bacteria</taxon>
        <taxon>Pseudomonadati</taxon>
        <taxon>Pseudomonadota</taxon>
        <taxon>Gammaproteobacteria</taxon>
        <taxon>Enterobacterales</taxon>
        <taxon>Morganellaceae</taxon>
        <taxon>Xenorhabdus</taxon>
    </lineage>
</organism>
<dbReference type="Gene3D" id="3.30.300.30">
    <property type="match status" value="1"/>
</dbReference>
<dbReference type="InterPro" id="IPR010071">
    <property type="entry name" value="AA_adenyl_dom"/>
</dbReference>
<dbReference type="SMART" id="SM00823">
    <property type="entry name" value="PKS_PP"/>
    <property type="match status" value="1"/>
</dbReference>
<dbReference type="Proteomes" id="UP001214757">
    <property type="component" value="Unassembled WGS sequence"/>
</dbReference>
<dbReference type="InterPro" id="IPR023213">
    <property type="entry name" value="CAT-like_dom_sf"/>
</dbReference>
<dbReference type="Gene3D" id="3.40.50.1820">
    <property type="entry name" value="alpha/beta hydrolase"/>
    <property type="match status" value="1"/>
</dbReference>
<dbReference type="Gene3D" id="2.30.38.10">
    <property type="entry name" value="Luciferase, Domain 3"/>
    <property type="match status" value="1"/>
</dbReference>
<feature type="non-terminal residue" evidence="5">
    <location>
        <position position="1"/>
    </location>
</feature>
<dbReference type="Pfam" id="PF13193">
    <property type="entry name" value="AMP-binding_C"/>
    <property type="match status" value="1"/>
</dbReference>
<dbReference type="InterPro" id="IPR020806">
    <property type="entry name" value="PKS_PP-bd"/>
</dbReference>
<evidence type="ECO:0000256" key="1">
    <source>
        <dbReference type="ARBA" id="ARBA00001957"/>
    </source>
</evidence>
<dbReference type="Pfam" id="PF00668">
    <property type="entry name" value="Condensation"/>
    <property type="match status" value="2"/>
</dbReference>
<name>A0ABT5M8F6_9GAMM</name>
<dbReference type="SUPFAM" id="SSF56801">
    <property type="entry name" value="Acetyl-CoA synthetase-like"/>
    <property type="match status" value="2"/>
</dbReference>
<evidence type="ECO:0000313" key="6">
    <source>
        <dbReference type="Proteomes" id="UP001214757"/>
    </source>
</evidence>
<dbReference type="PROSITE" id="PS00455">
    <property type="entry name" value="AMP_BINDING"/>
    <property type="match status" value="2"/>
</dbReference>
<dbReference type="RefSeq" id="WP_273581374.1">
    <property type="nucleotide sequence ID" value="NZ_JAQRFO010000086.1"/>
</dbReference>
<dbReference type="InterPro" id="IPR025110">
    <property type="entry name" value="AMP-bd_C"/>
</dbReference>
<comment type="cofactor">
    <cofactor evidence="1">
        <name>pantetheine 4'-phosphate</name>
        <dbReference type="ChEBI" id="CHEBI:47942"/>
    </cofactor>
</comment>
<dbReference type="InterPro" id="IPR009081">
    <property type="entry name" value="PP-bd_ACP"/>
</dbReference>
<dbReference type="Pfam" id="PF00550">
    <property type="entry name" value="PP-binding"/>
    <property type="match status" value="1"/>
</dbReference>
<dbReference type="NCBIfam" id="TIGR01733">
    <property type="entry name" value="AA-adenyl-dom"/>
    <property type="match status" value="1"/>
</dbReference>
<dbReference type="CDD" id="cd19531">
    <property type="entry name" value="LCL_NRPS-like"/>
    <property type="match status" value="1"/>
</dbReference>
<dbReference type="CDD" id="cd05930">
    <property type="entry name" value="A_NRPS"/>
    <property type="match status" value="1"/>
</dbReference>
<dbReference type="InterPro" id="IPR001242">
    <property type="entry name" value="Condensation_dom"/>
</dbReference>
<dbReference type="InterPro" id="IPR020459">
    <property type="entry name" value="AMP-binding"/>
</dbReference>
<dbReference type="InterPro" id="IPR029058">
    <property type="entry name" value="AB_hydrolase_fold"/>
</dbReference>
<keyword evidence="2" id="KW-0596">Phosphopantetheine</keyword>
<dbReference type="InterPro" id="IPR006162">
    <property type="entry name" value="Ppantetheine_attach_site"/>
</dbReference>
<evidence type="ECO:0000259" key="4">
    <source>
        <dbReference type="PROSITE" id="PS50075"/>
    </source>
</evidence>
<dbReference type="PROSITE" id="PS50075">
    <property type="entry name" value="CARRIER"/>
    <property type="match status" value="1"/>
</dbReference>
<accession>A0ABT5M8F6</accession>
<dbReference type="SUPFAM" id="SSF47336">
    <property type="entry name" value="ACP-like"/>
    <property type="match status" value="1"/>
</dbReference>
<proteinExistence type="predicted"/>
<dbReference type="Gene3D" id="3.40.50.980">
    <property type="match status" value="4"/>
</dbReference>
<sequence>SDNPNPLLLDINGAVQAGSLQFSVRSRLSPAQTQVFITALEQALTTVITAGQKQARLGGIKTPSDYGIKGVSIERLSRFQQRYQIEALYPATSLQQGFVYHYLAQPQDDAYRVQLLLDYHDRLDFAVYQQAWTLASLRFPVLRTAFDWEGEVLQIVTEGASIGSTNFMIKDISPLPPEEWDRAIEELQQNDRAQPFDLSQPGLIRFTLIRQQAQLATVLITQHHCIADGWSNPILLQTVHEYYNALVQGRVLPKGGDTAYLATQQYHLDHKEASEAYWAERKTQFQGANDLSALLSHGIDLAQIKTVENPAEQVLTVEGNAYGQLKTMCREHGITLNVVLQFAWHKLLHSYCGDEQTLVGTVVSGRDVPVDGIESSVGLYINTLPLTVQWGPAGSVLAVLQAIQNDIAALNSHSAVSLASLQPDGARLFHSLLVFENYPAPVMSEHGTGIENTLAFRQAIEKVDYPVLLMAYEQGDSLTVKLSYGEDWLTGEQARRLLCQLERILHTVARDPYQPHSSVRFLSDDERHTLLHRWNQTDVPYPQSHTLQQQFEARAATTPDNVALVFEGATLTYRQVNERANQLAVVIRERYQQQCNAPMSADTPVALYLDRSLDMVISMLAVLKAGGAYVPISPEYPPERTRFILTDTAAPCVVTQQRYLTALGEYPHALSLIAADDLSVTAGRPVNNPAPVNTSTDLAYIIYTSGTTGQPKGVMVEHAGVVNLSQFIARTHLLGETVKALFFSNYVFDASVFELFPALMAGSTIFIAPAAVIADSEQLLAFINTNNITKAFIPTALMNHFADELARSTLQVIHTGGEALNALNLPPDVTLFNQYGPTEGTVCATQNLLQDGDRAIGKGIDNTRLYVLDGEGNLSPIGAPGELYIGGAGLARGYWNRPTLTAERFVANPFATAEDQARGYTRLYKTGDWVRWRPDGTLEYLGRNDFQVKIRGYRIELGEIESVLASHPQVKQAVVIDCEHEGHKALAAYLVTDGGLSDETLMTYLSARLPDYMVPSSFTRIESVPLTLNGKLDRRALPAPMWGNRDDYVAPRNALETQLCAVWQDVLGLERVGIKDNFFRIGGNSLIAIKLTAAIRRVLAVEVSLAQVFELKTIAGLAAQMGQQACTVIPHVELARYPLSFAQERMRFIEQFEQGTHAYHIPYLVQLNDGACLSLLETAIHRVVERHPVMKTVYRNDDEGQAYQQVLEGNLVLRSQSCEAFDALLQAVGTELATPFDLTAEPGLRLCHYRVAEHHYLLMMWHHIAIDGWSVDIFMDELAEIYSALREGRDSPLPPLEITYGDYARWQRDYLQGEVRERQLAYWQQTLAGYEPLSLPTDRNRPTQVNYQGRDFNFALGSGLSDQLKTLAKTQETTLYTVLLSAFYVTLAKLSGQNDIVLGTPTDNRHHAQTQPLIGMFVNSLVLRAQLEPAGSVEKLIKQTHTVIAQAKAHQDVPFEQLVDALEIERDTARHPIFQVMFGVQNLNEGGQSRANLPFSPVKLAGVLYSPAKFDLSLFMAGEQANIAGGINYAVSLFDESSIARMADIYQRVLMAFVADQKQPLAGLDVLSAQERHTLLHRWNQTDVPYPQSRTLQQQFEAQVVATPDNVALVFEGETLTYRQVNERANQLAVVIRERYQQQRNAPMPADTPVALYLDRSLEMIISILAVLKAGGAYVPVSPEYPPERVRFILADTGSSCVVTQQRHLTALGEYTHTLSLIAADDPSVTAGRPMDNPVPINGATDLAYIIYTSGTTGQPKGVMLTHQSVMNRLCWMQSRYALNAADNVLQKTPYTFDVSVWELLAANWVG</sequence>
<gene>
    <name evidence="5" type="ORF">PSI22_20635</name>
</gene>
<dbReference type="InterPro" id="IPR020845">
    <property type="entry name" value="AMP-binding_CS"/>
</dbReference>
<dbReference type="SUPFAM" id="SSF52777">
    <property type="entry name" value="CoA-dependent acyltransferases"/>
    <property type="match status" value="4"/>
</dbReference>
<dbReference type="Pfam" id="PF00501">
    <property type="entry name" value="AMP-binding"/>
    <property type="match status" value="2"/>
</dbReference>
<dbReference type="InterPro" id="IPR000873">
    <property type="entry name" value="AMP-dep_synth/lig_dom"/>
</dbReference>
<dbReference type="PANTHER" id="PTHR45527:SF1">
    <property type="entry name" value="FATTY ACID SYNTHASE"/>
    <property type="match status" value="1"/>
</dbReference>
<keyword evidence="3" id="KW-0597">Phosphoprotein</keyword>
<comment type="caution">
    <text evidence="5">The sequence shown here is derived from an EMBL/GenBank/DDBJ whole genome shotgun (WGS) entry which is preliminary data.</text>
</comment>
<dbReference type="InterPro" id="IPR045851">
    <property type="entry name" value="AMP-bd_C_sf"/>
</dbReference>
<feature type="non-terminal residue" evidence="5">
    <location>
        <position position="1807"/>
    </location>
</feature>
<dbReference type="Gene3D" id="3.30.559.30">
    <property type="entry name" value="Nonribosomal peptide synthetase, condensation domain"/>
    <property type="match status" value="2"/>
</dbReference>
<dbReference type="PANTHER" id="PTHR45527">
    <property type="entry name" value="NONRIBOSOMAL PEPTIDE SYNTHETASE"/>
    <property type="match status" value="1"/>
</dbReference>
<dbReference type="InterPro" id="IPR036736">
    <property type="entry name" value="ACP-like_sf"/>
</dbReference>
<dbReference type="PROSITE" id="PS00012">
    <property type="entry name" value="PHOSPHOPANTETHEINE"/>
    <property type="match status" value="1"/>
</dbReference>
<protein>
    <submittedName>
        <fullName evidence="5">Amino acid adenylation domain-containing protein</fullName>
    </submittedName>
</protein>
<evidence type="ECO:0000256" key="2">
    <source>
        <dbReference type="ARBA" id="ARBA00022450"/>
    </source>
</evidence>
<keyword evidence="6" id="KW-1185">Reference proteome</keyword>
<reference evidence="5 6" key="1">
    <citation type="submission" date="2023-02" db="EMBL/GenBank/DDBJ databases">
        <title>Entomopathogenic bacteria.</title>
        <authorList>
            <person name="Machado R.A."/>
        </authorList>
    </citation>
    <scope>NUCLEOTIDE SEQUENCE [LARGE SCALE GENOMIC DNA]</scope>
    <source>
        <strain evidence="5 6">XENO-7</strain>
    </source>
</reference>
<evidence type="ECO:0000313" key="5">
    <source>
        <dbReference type="EMBL" id="MDC9623975.1"/>
    </source>
</evidence>